<gene>
    <name evidence="1" type="ORF">A2943_01420</name>
</gene>
<reference evidence="1 2" key="1">
    <citation type="journal article" date="2016" name="Nat. Commun.">
        <title>Thousands of microbial genomes shed light on interconnected biogeochemical processes in an aquifer system.</title>
        <authorList>
            <person name="Anantharaman K."/>
            <person name="Brown C.T."/>
            <person name="Hug L.A."/>
            <person name="Sharon I."/>
            <person name="Castelle C.J."/>
            <person name="Probst A.J."/>
            <person name="Thomas B.C."/>
            <person name="Singh A."/>
            <person name="Wilkins M.J."/>
            <person name="Karaoz U."/>
            <person name="Brodie E.L."/>
            <person name="Williams K.H."/>
            <person name="Hubbard S.S."/>
            <person name="Banfield J.F."/>
        </authorList>
    </citation>
    <scope>NUCLEOTIDE SEQUENCE [LARGE SCALE GENOMIC DNA]</scope>
</reference>
<proteinExistence type="predicted"/>
<accession>A0A1F4XHM7</accession>
<evidence type="ECO:0000313" key="2">
    <source>
        <dbReference type="Proteomes" id="UP000176185"/>
    </source>
</evidence>
<comment type="caution">
    <text evidence="1">The sequence shown here is derived from an EMBL/GenBank/DDBJ whole genome shotgun (WGS) entry which is preliminary data.</text>
</comment>
<name>A0A1F4XHM7_9BACT</name>
<dbReference type="Proteomes" id="UP000176185">
    <property type="component" value="Unassembled WGS sequence"/>
</dbReference>
<organism evidence="1 2">
    <name type="scientific">Candidatus Adlerbacteria bacterium RIFCSPLOWO2_01_FULL_51_16</name>
    <dbReference type="NCBI Taxonomy" id="1797243"/>
    <lineage>
        <taxon>Bacteria</taxon>
        <taxon>Candidatus Adleribacteriota</taxon>
    </lineage>
</organism>
<evidence type="ECO:0000313" key="1">
    <source>
        <dbReference type="EMBL" id="OGC81118.1"/>
    </source>
</evidence>
<protein>
    <submittedName>
        <fullName evidence="1">Uncharacterized protein</fullName>
    </submittedName>
</protein>
<dbReference type="AlphaFoldDB" id="A0A1F4XHM7"/>
<dbReference type="EMBL" id="MEWX01000004">
    <property type="protein sequence ID" value="OGC81118.1"/>
    <property type="molecule type" value="Genomic_DNA"/>
</dbReference>
<sequence>MGSSCGYPLYPQELLPAPISEGVWVMEKRSLDFWKEFLKACSIFYSYVVFPRYAYIKRNIGKSRLIFSEGLQSFCLQFLLMFFCLNPPIAQRARPKRHLQ</sequence>